<dbReference type="STRING" id="690567.1208"/>
<keyword evidence="4" id="KW-0472">Membrane</keyword>
<evidence type="ECO:0000313" key="9">
    <source>
        <dbReference type="Proteomes" id="UP000045545"/>
    </source>
</evidence>
<dbReference type="EMBL" id="CGIH01000004">
    <property type="protein sequence ID" value="CFW98930.1"/>
    <property type="molecule type" value="Genomic_DNA"/>
</dbReference>
<dbReference type="GO" id="GO:0031460">
    <property type="term" value="P:glycine betaine transport"/>
    <property type="evidence" value="ECO:0007669"/>
    <property type="project" value="TreeGrafter"/>
</dbReference>
<dbReference type="PANTHER" id="PTHR47737">
    <property type="entry name" value="GLYCINE BETAINE/PROLINE BETAINE TRANSPORT SYSTEM PERMEASE PROTEIN PROW"/>
    <property type="match status" value="1"/>
</dbReference>
<sequence length="297" mass="33050">MFKNKKMIVLISMLALLSFTLVGCGGSKSPQNKAGKDTVRLVYVEWACATASAHVVAEVLENKMGYNVELTPVAAPLLFEALANGDADAMTTAWLPITHESYMKKVDGKVENLGPNCEGAKLAIVVPEYVTINSIDEMNDYKDKFKGQIVGIDPGAGVMKLTEKAIKDYGLDYQLVEGSDATMTAALKSAIDKNEWVAVTGWIPHWKFARWDLKTLEDPKKVLGEAEHIDTVVRPGLKEDMPEVYEFLKKFKWDVDDLQNAMLMTLESGTDSKEAARKWVDKNPELVNSWLPDKYKK</sequence>
<accession>A0A0E4GEF9</accession>
<dbReference type="GO" id="GO:0015226">
    <property type="term" value="F:carnitine transmembrane transporter activity"/>
    <property type="evidence" value="ECO:0007669"/>
    <property type="project" value="TreeGrafter"/>
</dbReference>
<dbReference type="GO" id="GO:0015871">
    <property type="term" value="P:choline transport"/>
    <property type="evidence" value="ECO:0007669"/>
    <property type="project" value="TreeGrafter"/>
</dbReference>
<evidence type="ECO:0000256" key="4">
    <source>
        <dbReference type="ARBA" id="ARBA00023136"/>
    </source>
</evidence>
<evidence type="ECO:0000256" key="2">
    <source>
        <dbReference type="ARBA" id="ARBA00022448"/>
    </source>
</evidence>
<reference evidence="8 9" key="1">
    <citation type="submission" date="2015-03" db="EMBL/GenBank/DDBJ databases">
        <authorList>
            <person name="Strepis Nikolaos"/>
        </authorList>
    </citation>
    <scope>NUCLEOTIDE SEQUENCE [LARGE SCALE GENOMIC DNA]</scope>
    <source>
        <strain evidence="8 9">OL-4</strain>
    </source>
</reference>
<evidence type="ECO:0000313" key="7">
    <source>
        <dbReference type="EMBL" id="CFW98930.1"/>
    </source>
</evidence>
<dbReference type="InterPro" id="IPR007210">
    <property type="entry name" value="ABC_Gly_betaine_transp_sub-bd"/>
</dbReference>
<dbReference type="SUPFAM" id="SSF53850">
    <property type="entry name" value="Periplasmic binding protein-like II"/>
    <property type="match status" value="1"/>
</dbReference>
<dbReference type="EMBL" id="CGIH01000033">
    <property type="protein sequence ID" value="CFX87819.1"/>
    <property type="molecule type" value="Genomic_DNA"/>
</dbReference>
<evidence type="ECO:0000259" key="6">
    <source>
        <dbReference type="Pfam" id="PF04069"/>
    </source>
</evidence>
<evidence type="ECO:0000256" key="1">
    <source>
        <dbReference type="ARBA" id="ARBA00004236"/>
    </source>
</evidence>
<dbReference type="GO" id="GO:0005275">
    <property type="term" value="F:amine transmembrane transporter activity"/>
    <property type="evidence" value="ECO:0007669"/>
    <property type="project" value="TreeGrafter"/>
</dbReference>
<evidence type="ECO:0000256" key="3">
    <source>
        <dbReference type="ARBA" id="ARBA00022475"/>
    </source>
</evidence>
<dbReference type="AlphaFoldDB" id="A0A0E4GEF9"/>
<keyword evidence="2" id="KW-0813">Transport</keyword>
<dbReference type="GO" id="GO:0043190">
    <property type="term" value="C:ATP-binding cassette (ABC) transporter complex"/>
    <property type="evidence" value="ECO:0007669"/>
    <property type="project" value="InterPro"/>
</dbReference>
<dbReference type="Gene3D" id="3.40.190.100">
    <property type="entry name" value="Glycine betaine-binding periplasmic protein, domain 2"/>
    <property type="match status" value="1"/>
</dbReference>
<protein>
    <submittedName>
        <fullName evidence="8">ABC-type glycine betaine transport system, substrate-binding domain</fullName>
    </submittedName>
</protein>
<dbReference type="OrthoDB" id="9787902at2"/>
<keyword evidence="3" id="KW-1003">Cell membrane</keyword>
<keyword evidence="9" id="KW-1185">Reference proteome</keyword>
<dbReference type="PANTHER" id="PTHR47737:SF1">
    <property type="entry name" value="GLYCINE BETAINE_PROLINE BETAINE TRANSPORT SYSTEM PERMEASE PROTEIN PROW"/>
    <property type="match status" value="1"/>
</dbReference>
<comment type="subcellular location">
    <subcellularLocation>
        <location evidence="1">Cell membrane</location>
    </subcellularLocation>
</comment>
<dbReference type="Gene3D" id="3.40.190.10">
    <property type="entry name" value="Periplasmic binding protein-like II"/>
    <property type="match status" value="1"/>
</dbReference>
<gene>
    <name evidence="8" type="ORF">1208</name>
    <name evidence="7" type="ORF">133</name>
</gene>
<evidence type="ECO:0000256" key="5">
    <source>
        <dbReference type="SAM" id="SignalP"/>
    </source>
</evidence>
<dbReference type="Proteomes" id="UP000045545">
    <property type="component" value="Unassembled WGS sequence"/>
</dbReference>
<feature type="chain" id="PRO_5038208861" evidence="5">
    <location>
        <begin position="24"/>
        <end position="297"/>
    </location>
</feature>
<proteinExistence type="predicted"/>
<dbReference type="CDD" id="cd13639">
    <property type="entry name" value="PBP2_OpuAC_like"/>
    <property type="match status" value="1"/>
</dbReference>
<feature type="domain" description="ABC-type glycine betaine transport system substrate-binding" evidence="6">
    <location>
        <begin position="37"/>
        <end position="282"/>
    </location>
</feature>
<name>A0A0E4GEF9_9FIRM</name>
<dbReference type="Pfam" id="PF04069">
    <property type="entry name" value="OpuAC"/>
    <property type="match status" value="1"/>
</dbReference>
<dbReference type="PROSITE" id="PS51257">
    <property type="entry name" value="PROKAR_LIPOPROTEIN"/>
    <property type="match status" value="1"/>
</dbReference>
<keyword evidence="5" id="KW-0732">Signal</keyword>
<organism evidence="8 9">
    <name type="scientific">Syntrophomonas zehnderi OL-4</name>
    <dbReference type="NCBI Taxonomy" id="690567"/>
    <lineage>
        <taxon>Bacteria</taxon>
        <taxon>Bacillati</taxon>
        <taxon>Bacillota</taxon>
        <taxon>Clostridia</taxon>
        <taxon>Eubacteriales</taxon>
        <taxon>Syntrophomonadaceae</taxon>
        <taxon>Syntrophomonas</taxon>
    </lineage>
</organism>
<dbReference type="RefSeq" id="WP_046494727.1">
    <property type="nucleotide sequence ID" value="NZ_CGIH01000004.1"/>
</dbReference>
<evidence type="ECO:0000313" key="8">
    <source>
        <dbReference type="EMBL" id="CFX87819.1"/>
    </source>
</evidence>
<feature type="signal peptide" evidence="5">
    <location>
        <begin position="1"/>
        <end position="23"/>
    </location>
</feature>